<feature type="transmembrane region" description="Helical" evidence="1">
    <location>
        <begin position="92"/>
        <end position="109"/>
    </location>
</feature>
<organism evidence="2 3">
    <name type="scientific">Sphingomonas jinjuensis</name>
    <dbReference type="NCBI Taxonomy" id="535907"/>
    <lineage>
        <taxon>Bacteria</taxon>
        <taxon>Pseudomonadati</taxon>
        <taxon>Pseudomonadota</taxon>
        <taxon>Alphaproteobacteria</taxon>
        <taxon>Sphingomonadales</taxon>
        <taxon>Sphingomonadaceae</taxon>
        <taxon>Sphingomonas</taxon>
    </lineage>
</organism>
<feature type="transmembrane region" description="Helical" evidence="1">
    <location>
        <begin position="20"/>
        <end position="39"/>
    </location>
</feature>
<keyword evidence="1" id="KW-1133">Transmembrane helix</keyword>
<dbReference type="EMBL" id="JACIEV010000003">
    <property type="protein sequence ID" value="MBB4153569.1"/>
    <property type="molecule type" value="Genomic_DNA"/>
</dbReference>
<accession>A0A840F775</accession>
<evidence type="ECO:0000256" key="1">
    <source>
        <dbReference type="SAM" id="Phobius"/>
    </source>
</evidence>
<evidence type="ECO:0000313" key="2">
    <source>
        <dbReference type="EMBL" id="MBB4153569.1"/>
    </source>
</evidence>
<dbReference type="AlphaFoldDB" id="A0A840F775"/>
<feature type="transmembrane region" description="Helical" evidence="1">
    <location>
        <begin position="235"/>
        <end position="255"/>
    </location>
</feature>
<keyword evidence="1" id="KW-0472">Membrane</keyword>
<dbReference type="RefSeq" id="WP_183983234.1">
    <property type="nucleotide sequence ID" value="NZ_JACIEV010000003.1"/>
</dbReference>
<feature type="transmembrane region" description="Helical" evidence="1">
    <location>
        <begin position="59"/>
        <end position="80"/>
    </location>
</feature>
<feature type="transmembrane region" description="Helical" evidence="1">
    <location>
        <begin position="115"/>
        <end position="137"/>
    </location>
</feature>
<evidence type="ECO:0008006" key="4">
    <source>
        <dbReference type="Google" id="ProtNLM"/>
    </source>
</evidence>
<evidence type="ECO:0000313" key="3">
    <source>
        <dbReference type="Proteomes" id="UP000529795"/>
    </source>
</evidence>
<comment type="caution">
    <text evidence="2">The sequence shown here is derived from an EMBL/GenBank/DDBJ whole genome shotgun (WGS) entry which is preliminary data.</text>
</comment>
<protein>
    <recommendedName>
        <fullName evidence="4">Tryptophan-rich sensory protein</fullName>
    </recommendedName>
</protein>
<proteinExistence type="predicted"/>
<keyword evidence="3" id="KW-1185">Reference proteome</keyword>
<sequence length="260" mass="26866">MTTFARPAAARHADDTARIAVIAFAILQILTPVLPTLGIGMPIGSQSNSVRTLITPAGWAFSIWGALYTGSLLFAVYQALPGQRDNRLVARLRWPAAGAFLGNAVWAAYTQLLGLNIVSVAIIGWTLGCLIVAYLRITAAGPRYTTGERWLAVLPLSALTAWLTAATIVNVAASLRFHGVEAGEGAPAISALMVAIGGVIAGLTVYRGRGNLAYAIVFLWALAGIYAAGGQRAGIVAASAAIAAMLVVAGTALGARRARS</sequence>
<keyword evidence="1" id="KW-0812">Transmembrane</keyword>
<dbReference type="PANTHER" id="PTHR33802">
    <property type="entry name" value="SI:CH211-161H7.5-RELATED"/>
    <property type="match status" value="1"/>
</dbReference>
<reference evidence="2 3" key="1">
    <citation type="submission" date="2020-08" db="EMBL/GenBank/DDBJ databases">
        <title>Genomic Encyclopedia of Type Strains, Phase IV (KMG-IV): sequencing the most valuable type-strain genomes for metagenomic binning, comparative biology and taxonomic classification.</title>
        <authorList>
            <person name="Goeker M."/>
        </authorList>
    </citation>
    <scope>NUCLEOTIDE SEQUENCE [LARGE SCALE GENOMIC DNA]</scope>
    <source>
        <strain evidence="2 3">YC6723</strain>
    </source>
</reference>
<name>A0A840F775_9SPHN</name>
<dbReference type="PANTHER" id="PTHR33802:SF1">
    <property type="entry name" value="XK-RELATED PROTEIN"/>
    <property type="match status" value="1"/>
</dbReference>
<feature type="transmembrane region" description="Helical" evidence="1">
    <location>
        <begin position="212"/>
        <end position="229"/>
    </location>
</feature>
<feature type="transmembrane region" description="Helical" evidence="1">
    <location>
        <begin position="149"/>
        <end position="173"/>
    </location>
</feature>
<dbReference type="Proteomes" id="UP000529795">
    <property type="component" value="Unassembled WGS sequence"/>
</dbReference>
<feature type="transmembrane region" description="Helical" evidence="1">
    <location>
        <begin position="185"/>
        <end position="205"/>
    </location>
</feature>
<gene>
    <name evidence="2" type="ORF">GGQ80_001471</name>
</gene>